<proteinExistence type="predicted"/>
<feature type="transmembrane region" description="Helical" evidence="1">
    <location>
        <begin position="17"/>
        <end position="37"/>
    </location>
</feature>
<sequence>MPCAIEQLLSLPLSERLVVTSIGITSTVSPFSLFFSLKLRFNQTLPMRAVAFLLLLLCATCHIALSFTDGKWHFPGLPPLLLLLLLES</sequence>
<dbReference type="EMBL" id="QGNW01001134">
    <property type="protein sequence ID" value="RVW54073.1"/>
    <property type="molecule type" value="Genomic_DNA"/>
</dbReference>
<dbReference type="AlphaFoldDB" id="A0A438F297"/>
<keyword evidence="1" id="KW-1133">Transmembrane helix</keyword>
<organism evidence="2 3">
    <name type="scientific">Vitis vinifera</name>
    <name type="common">Grape</name>
    <dbReference type="NCBI Taxonomy" id="29760"/>
    <lineage>
        <taxon>Eukaryota</taxon>
        <taxon>Viridiplantae</taxon>
        <taxon>Streptophyta</taxon>
        <taxon>Embryophyta</taxon>
        <taxon>Tracheophyta</taxon>
        <taxon>Spermatophyta</taxon>
        <taxon>Magnoliopsida</taxon>
        <taxon>eudicotyledons</taxon>
        <taxon>Gunneridae</taxon>
        <taxon>Pentapetalae</taxon>
        <taxon>rosids</taxon>
        <taxon>Vitales</taxon>
        <taxon>Vitaceae</taxon>
        <taxon>Viteae</taxon>
        <taxon>Vitis</taxon>
    </lineage>
</organism>
<evidence type="ECO:0000313" key="3">
    <source>
        <dbReference type="Proteomes" id="UP000288805"/>
    </source>
</evidence>
<reference evidence="2 3" key="1">
    <citation type="journal article" date="2018" name="PLoS Genet.">
        <title>Population sequencing reveals clonal diversity and ancestral inbreeding in the grapevine cultivar Chardonnay.</title>
        <authorList>
            <person name="Roach M.J."/>
            <person name="Johnson D.L."/>
            <person name="Bohlmann J."/>
            <person name="van Vuuren H.J."/>
            <person name="Jones S.J."/>
            <person name="Pretorius I.S."/>
            <person name="Schmidt S.A."/>
            <person name="Borneman A.R."/>
        </authorList>
    </citation>
    <scope>NUCLEOTIDE SEQUENCE [LARGE SCALE GENOMIC DNA]</scope>
    <source>
        <strain evidence="3">cv. Chardonnay</strain>
        <tissue evidence="2">Leaf</tissue>
    </source>
</reference>
<feature type="transmembrane region" description="Helical" evidence="1">
    <location>
        <begin position="49"/>
        <end position="68"/>
    </location>
</feature>
<evidence type="ECO:0000256" key="1">
    <source>
        <dbReference type="SAM" id="Phobius"/>
    </source>
</evidence>
<comment type="caution">
    <text evidence="2">The sequence shown here is derived from an EMBL/GenBank/DDBJ whole genome shotgun (WGS) entry which is preliminary data.</text>
</comment>
<dbReference type="Proteomes" id="UP000288805">
    <property type="component" value="Unassembled WGS sequence"/>
</dbReference>
<keyword evidence="1" id="KW-0472">Membrane</keyword>
<protein>
    <submittedName>
        <fullName evidence="2">Uncharacterized protein</fullName>
    </submittedName>
</protein>
<gene>
    <name evidence="2" type="ORF">CK203_080450</name>
</gene>
<keyword evidence="1" id="KW-0812">Transmembrane</keyword>
<accession>A0A438F297</accession>
<evidence type="ECO:0000313" key="2">
    <source>
        <dbReference type="EMBL" id="RVW54073.1"/>
    </source>
</evidence>
<name>A0A438F297_VITVI</name>